<gene>
    <name evidence="1" type="ORF">KYI95_07885</name>
</gene>
<name>A0ABS6VCU3_9GAMM</name>
<dbReference type="EMBL" id="JAHVXZ010000003">
    <property type="protein sequence ID" value="MBW1257127.1"/>
    <property type="molecule type" value="Genomic_DNA"/>
</dbReference>
<sequence length="143" mass="16356">MDNAEIILECLRTHGGMSMKRISEKTGIKYATARDAVFQMCEQLILIRNQKWLFTVNTAPRPEENADYLEAVQTATELESKGLWLRASHNWLNAMMTATFEHNRQVAKVKSDKCAARGAIRCSSYSGINSGKVSDYWQWEVHR</sequence>
<dbReference type="Proteomes" id="UP001197236">
    <property type="component" value="Unassembled WGS sequence"/>
</dbReference>
<evidence type="ECO:0000313" key="2">
    <source>
        <dbReference type="Proteomes" id="UP001197236"/>
    </source>
</evidence>
<dbReference type="Pfam" id="PF06069">
    <property type="entry name" value="PerC"/>
    <property type="match status" value="1"/>
</dbReference>
<organism evidence="1 2">
    <name type="scientific">Pantoea allii</name>
    <dbReference type="NCBI Taxonomy" id="574096"/>
    <lineage>
        <taxon>Bacteria</taxon>
        <taxon>Pseudomonadati</taxon>
        <taxon>Pseudomonadota</taxon>
        <taxon>Gammaproteobacteria</taxon>
        <taxon>Enterobacterales</taxon>
        <taxon>Erwiniaceae</taxon>
        <taxon>Pantoea</taxon>
    </lineage>
</organism>
<evidence type="ECO:0000313" key="1">
    <source>
        <dbReference type="EMBL" id="MBW1257127.1"/>
    </source>
</evidence>
<comment type="caution">
    <text evidence="1">The sequence shown here is derived from an EMBL/GenBank/DDBJ whole genome shotgun (WGS) entry which is preliminary data.</text>
</comment>
<dbReference type="InterPro" id="IPR024684">
    <property type="entry name" value="Tscrpt_act_PerC/SfV_Orf40"/>
</dbReference>
<keyword evidence="2" id="KW-1185">Reference proteome</keyword>
<dbReference type="RefSeq" id="WP_218995234.1">
    <property type="nucleotide sequence ID" value="NZ_JAHVXU010000003.1"/>
</dbReference>
<protein>
    <submittedName>
        <fullName evidence="1">PerC family transcriptional regulator</fullName>
    </submittedName>
</protein>
<reference evidence="1 2" key="1">
    <citation type="submission" date="2021-07" db="EMBL/GenBank/DDBJ databases">
        <title>A novel phosphonate cluster across the Pantoea species complex is important for pathogenicity in onion.</title>
        <authorList>
            <person name="Zhao M."/>
            <person name="Stice S."/>
            <person name="Shin G.Y."/>
            <person name="Coutinho T."/>
            <person name="Gitaitis R."/>
            <person name="Kvitko B."/>
            <person name="Dutta B."/>
        </authorList>
    </citation>
    <scope>NUCLEOTIDE SEQUENCE [LARGE SCALE GENOMIC DNA]</scope>
    <source>
        <strain evidence="1 2">BD 382</strain>
    </source>
</reference>
<proteinExistence type="predicted"/>
<accession>A0ABS6VCU3</accession>